<keyword evidence="2" id="KW-1185">Reference proteome</keyword>
<accession>A0ABY3QB09</accession>
<name>A0ABY3QB09_9BRAD</name>
<evidence type="ECO:0000313" key="2">
    <source>
        <dbReference type="Proteomes" id="UP001430990"/>
    </source>
</evidence>
<gene>
    <name evidence="1" type="ORF">BjapCC829_23800</name>
</gene>
<sequence>MGIQAHPPLHCVKPEMAASVPRPKIGKVQRALTASANYFVVDPVFLATASMQPYQRTHQDPIHRPLRIYTLDPAASRQDGAVAVLNAPFERLRSVCERNTLEGSVLEVVDWDETTEQFNGPVDLDDPRILIENGRPPSPSDPQFRQQMVYAVCASTYDVFRRALGRDPCWGFRSRRGQAYAKLRIRPQAFCGRNAYYDSSAGELKFGYYAADGSVQGRNRPGGRVFTSLSHDIIVHEMTHALLDGLRPRFRLPTHPDVSAFHEGFADLVAILMHFSYSDVVRAAIERSGVTPDEVLLSIATQFGHTTGSCRPLRSAIDPAGLGQDKEGSVRRYDEVGDEPHERGSLLVTAIFEAFATILQRKTKRFIRLARLAPGEAPGSELCEILADQASTLASQFLSICIRAIDYCPPFDLCFGEYLRAVITADFDLVQDDPFGYREAIIDSFARRRIYADDVPDLAEDSLLWRPPDKKGMEPIEALHFKRLRFAGDPGRAADETELRRQAEALGSYVMRPGYARAFGCALPGDMQLNGDHIDPAVVGSIRSLRRVGPDRQVTFDTVAEITQRRWCKGSSGTFSEVFGGSTVILGPDGSVRYVIRKCVTDQRRIEAQADHLNGKGGSKGWTSRGSHHQLSRSSMCHLFSGTVGAHQPTTGRRMT</sequence>
<dbReference type="RefSeq" id="WP_231142004.1">
    <property type="nucleotide sequence ID" value="NZ_CP088100.1"/>
</dbReference>
<reference evidence="1" key="1">
    <citation type="submission" date="2021-11" db="EMBL/GenBank/DDBJ databases">
        <title>Australian commercial rhizobial inoculants.</title>
        <authorList>
            <person name="Kohlmeier M.G."/>
            <person name="O'Hara G.W."/>
            <person name="Colombi E."/>
            <person name="Ramsay J.P."/>
            <person name="Terpolilli J."/>
        </authorList>
    </citation>
    <scope>NUCLEOTIDE SEQUENCE</scope>
    <source>
        <strain evidence="1">CC829</strain>
    </source>
</reference>
<proteinExistence type="predicted"/>
<evidence type="ECO:0008006" key="3">
    <source>
        <dbReference type="Google" id="ProtNLM"/>
    </source>
</evidence>
<dbReference type="CDD" id="cd09598">
    <property type="entry name" value="M4_like"/>
    <property type="match status" value="1"/>
</dbReference>
<dbReference type="SUPFAM" id="SSF55486">
    <property type="entry name" value="Metalloproteases ('zincins'), catalytic domain"/>
    <property type="match status" value="1"/>
</dbReference>
<dbReference type="EMBL" id="CP088100">
    <property type="protein sequence ID" value="UFW83010.1"/>
    <property type="molecule type" value="Genomic_DNA"/>
</dbReference>
<organism evidence="1 2">
    <name type="scientific">Bradyrhizobium barranii</name>
    <dbReference type="NCBI Taxonomy" id="2992140"/>
    <lineage>
        <taxon>Bacteria</taxon>
        <taxon>Pseudomonadati</taxon>
        <taxon>Pseudomonadota</taxon>
        <taxon>Alphaproteobacteria</taxon>
        <taxon>Hyphomicrobiales</taxon>
        <taxon>Nitrobacteraceae</taxon>
        <taxon>Bradyrhizobium</taxon>
    </lineage>
</organism>
<evidence type="ECO:0000313" key="1">
    <source>
        <dbReference type="EMBL" id="UFW83010.1"/>
    </source>
</evidence>
<dbReference type="Proteomes" id="UP001430990">
    <property type="component" value="Chromosome"/>
</dbReference>
<protein>
    <recommendedName>
        <fullName evidence="3">Peptidase M4</fullName>
    </recommendedName>
</protein>